<feature type="compositionally biased region" description="Polar residues" evidence="9">
    <location>
        <begin position="1"/>
        <end position="18"/>
    </location>
</feature>
<evidence type="ECO:0000256" key="8">
    <source>
        <dbReference type="RuleBase" id="RU363032"/>
    </source>
</evidence>
<evidence type="ECO:0000259" key="10">
    <source>
        <dbReference type="PROSITE" id="PS50928"/>
    </source>
</evidence>
<evidence type="ECO:0000256" key="6">
    <source>
        <dbReference type="ARBA" id="ARBA00022989"/>
    </source>
</evidence>
<dbReference type="CDD" id="cd06261">
    <property type="entry name" value="TM_PBP2"/>
    <property type="match status" value="1"/>
</dbReference>
<dbReference type="InterPro" id="IPR035906">
    <property type="entry name" value="MetI-like_sf"/>
</dbReference>
<evidence type="ECO:0000256" key="1">
    <source>
        <dbReference type="ARBA" id="ARBA00004651"/>
    </source>
</evidence>
<reference evidence="11 12" key="1">
    <citation type="submission" date="2023-10" db="EMBL/GenBank/DDBJ databases">
        <title>Characterization of rhizosphere-enriched actinobacteria from wheat plants lab-grown on chernevaya soil.</title>
        <authorList>
            <person name="Tikhonova E.N."/>
            <person name="Konopkin A."/>
            <person name="Kravchenko I.K."/>
        </authorList>
    </citation>
    <scope>NUCLEOTIDE SEQUENCE [LARGE SCALE GENOMIC DNA]</scope>
    <source>
        <strain evidence="11 12">RR29</strain>
    </source>
</reference>
<evidence type="ECO:0000256" key="2">
    <source>
        <dbReference type="ARBA" id="ARBA00007069"/>
    </source>
</evidence>
<comment type="similarity">
    <text evidence="2">Belongs to the binding-protein-dependent transport system permease family. CysTW subfamily.</text>
</comment>
<evidence type="ECO:0000256" key="3">
    <source>
        <dbReference type="ARBA" id="ARBA00022448"/>
    </source>
</evidence>
<comment type="caution">
    <text evidence="11">The sequence shown here is derived from an EMBL/GenBank/DDBJ whole genome shotgun (WGS) entry which is preliminary data.</text>
</comment>
<dbReference type="Pfam" id="PF00528">
    <property type="entry name" value="BPD_transp_1"/>
    <property type="match status" value="1"/>
</dbReference>
<feature type="transmembrane region" description="Helical" evidence="8">
    <location>
        <begin position="122"/>
        <end position="141"/>
    </location>
</feature>
<keyword evidence="12" id="KW-1185">Reference proteome</keyword>
<feature type="transmembrane region" description="Helical" evidence="8">
    <location>
        <begin position="224"/>
        <end position="249"/>
    </location>
</feature>
<feature type="region of interest" description="Disordered" evidence="9">
    <location>
        <begin position="1"/>
        <end position="25"/>
    </location>
</feature>
<gene>
    <name evidence="11" type="ORF">R5A26_02360</name>
</gene>
<name>A0ABU4F2H6_9ACTN</name>
<dbReference type="SUPFAM" id="SSF161098">
    <property type="entry name" value="MetI-like"/>
    <property type="match status" value="1"/>
</dbReference>
<keyword evidence="7 8" id="KW-0472">Membrane</keyword>
<feature type="domain" description="ABC transmembrane type-1" evidence="10">
    <location>
        <begin position="91"/>
        <end position="297"/>
    </location>
</feature>
<evidence type="ECO:0000256" key="7">
    <source>
        <dbReference type="ARBA" id="ARBA00023136"/>
    </source>
</evidence>
<feature type="transmembrane region" description="Helical" evidence="8">
    <location>
        <begin position="39"/>
        <end position="60"/>
    </location>
</feature>
<feature type="transmembrane region" description="Helical" evidence="8">
    <location>
        <begin position="279"/>
        <end position="300"/>
    </location>
</feature>
<dbReference type="PANTHER" id="PTHR42929">
    <property type="entry name" value="INNER MEMBRANE ABC TRANSPORTER PERMEASE PROTEIN YDCU-RELATED-RELATED"/>
    <property type="match status" value="1"/>
</dbReference>
<organism evidence="11 12">
    <name type="scientific">Streptomyces prunicolor</name>
    <dbReference type="NCBI Taxonomy" id="67348"/>
    <lineage>
        <taxon>Bacteria</taxon>
        <taxon>Bacillati</taxon>
        <taxon>Actinomycetota</taxon>
        <taxon>Actinomycetes</taxon>
        <taxon>Kitasatosporales</taxon>
        <taxon>Streptomycetaceae</taxon>
        <taxon>Streptomyces</taxon>
    </lineage>
</organism>
<accession>A0ABU4F2H6</accession>
<keyword evidence="3 8" id="KW-0813">Transport</keyword>
<dbReference type="EMBL" id="JAWMAJ010000005">
    <property type="protein sequence ID" value="MDV7214789.1"/>
    <property type="molecule type" value="Genomic_DNA"/>
</dbReference>
<feature type="transmembrane region" description="Helical" evidence="8">
    <location>
        <begin position="97"/>
        <end position="115"/>
    </location>
</feature>
<evidence type="ECO:0000256" key="9">
    <source>
        <dbReference type="SAM" id="MobiDB-lite"/>
    </source>
</evidence>
<dbReference type="InterPro" id="IPR000515">
    <property type="entry name" value="MetI-like"/>
</dbReference>
<keyword evidence="4" id="KW-1003">Cell membrane</keyword>
<feature type="transmembrane region" description="Helical" evidence="8">
    <location>
        <begin position="177"/>
        <end position="198"/>
    </location>
</feature>
<keyword evidence="5 8" id="KW-0812">Transmembrane</keyword>
<evidence type="ECO:0000313" key="12">
    <source>
        <dbReference type="Proteomes" id="UP001187346"/>
    </source>
</evidence>
<protein>
    <submittedName>
        <fullName evidence="11">ABC transporter permease</fullName>
    </submittedName>
</protein>
<evidence type="ECO:0000256" key="4">
    <source>
        <dbReference type="ARBA" id="ARBA00022475"/>
    </source>
</evidence>
<sequence>MAGSALATQPQPKSQPAPTATPGRMNRLRRALAERRTRYGLLNAAPVVVYLLILFVYPIFSTLLLSLKGEEGGWTLHWYADAFQGANLEILLTTLRISAETSLLSLVIGFLLANAVTRLKPLWAGLVMLVVIVPHFISALVRTYGWIILLGEHGVVNNVLTDLHIPGAPFQLLYNEIGVVIGTTSVMLPYTVLLLYAVMRAVDRRLLAAAASMGAGRITIFRRVYLPLVAPGLVNAGVLCFILCLGYYLTPALMGGPKQTMVASLIDDQVMKQNQWNGASALGIILLLLTFAGLLLLRLLKSAGEAYRKRGTAS</sequence>
<dbReference type="Proteomes" id="UP001187346">
    <property type="component" value="Unassembled WGS sequence"/>
</dbReference>
<evidence type="ECO:0000313" key="11">
    <source>
        <dbReference type="EMBL" id="MDV7214789.1"/>
    </source>
</evidence>
<dbReference type="PROSITE" id="PS50928">
    <property type="entry name" value="ABC_TM1"/>
    <property type="match status" value="1"/>
</dbReference>
<dbReference type="RefSeq" id="WP_317769910.1">
    <property type="nucleotide sequence ID" value="NZ_JAWMAJ010000005.1"/>
</dbReference>
<keyword evidence="6 8" id="KW-1133">Transmembrane helix</keyword>
<comment type="subcellular location">
    <subcellularLocation>
        <location evidence="1 8">Cell membrane</location>
        <topology evidence="1 8">Multi-pass membrane protein</topology>
    </subcellularLocation>
</comment>
<proteinExistence type="inferred from homology"/>
<dbReference type="PANTHER" id="PTHR42929:SF5">
    <property type="entry name" value="ABC TRANSPORTER PERMEASE PROTEIN"/>
    <property type="match status" value="1"/>
</dbReference>
<evidence type="ECO:0000256" key="5">
    <source>
        <dbReference type="ARBA" id="ARBA00022692"/>
    </source>
</evidence>
<dbReference type="Gene3D" id="1.10.3720.10">
    <property type="entry name" value="MetI-like"/>
    <property type="match status" value="1"/>
</dbReference>